<reference evidence="1" key="1">
    <citation type="journal article" date="2021" name="bioRxiv">
        <title>Whole Genome Assembly and Annotation of Northern Wild Rice, Zizania palustris L., Supports a Whole Genome Duplication in the Zizania Genus.</title>
        <authorList>
            <person name="Haas M."/>
            <person name="Kono T."/>
            <person name="Macchietto M."/>
            <person name="Millas R."/>
            <person name="McGilp L."/>
            <person name="Shao M."/>
            <person name="Duquette J."/>
            <person name="Hirsch C.N."/>
            <person name="Kimball J."/>
        </authorList>
    </citation>
    <scope>NUCLEOTIDE SEQUENCE</scope>
    <source>
        <tissue evidence="1">Fresh leaf tissue</tissue>
    </source>
</reference>
<sequence length="81" mass="8396">MNKQNNVITSIRQYLIPNTGGGAGARGELNLFGGAGVFGLSSPLRSRGVPASPAPRVDGGRLDASCCRCWLRSSVHVADSP</sequence>
<evidence type="ECO:0000313" key="1">
    <source>
        <dbReference type="EMBL" id="KAG8069556.1"/>
    </source>
</evidence>
<gene>
    <name evidence="1" type="ORF">GUJ93_ZPchr0006g45408</name>
</gene>
<dbReference type="EMBL" id="JAAALK010000283">
    <property type="protein sequence ID" value="KAG8069556.1"/>
    <property type="molecule type" value="Genomic_DNA"/>
</dbReference>
<evidence type="ECO:0000313" key="2">
    <source>
        <dbReference type="Proteomes" id="UP000729402"/>
    </source>
</evidence>
<keyword evidence="2" id="KW-1185">Reference proteome</keyword>
<protein>
    <submittedName>
        <fullName evidence="1">Uncharacterized protein</fullName>
    </submittedName>
</protein>
<dbReference type="Proteomes" id="UP000729402">
    <property type="component" value="Unassembled WGS sequence"/>
</dbReference>
<name>A0A8J5VS51_ZIZPA</name>
<comment type="caution">
    <text evidence="1">The sequence shown here is derived from an EMBL/GenBank/DDBJ whole genome shotgun (WGS) entry which is preliminary data.</text>
</comment>
<dbReference type="AlphaFoldDB" id="A0A8J5VS51"/>
<accession>A0A8J5VS51</accession>
<proteinExistence type="predicted"/>
<reference evidence="1" key="2">
    <citation type="submission" date="2021-02" db="EMBL/GenBank/DDBJ databases">
        <authorList>
            <person name="Kimball J.A."/>
            <person name="Haas M.W."/>
            <person name="Macchietto M."/>
            <person name="Kono T."/>
            <person name="Duquette J."/>
            <person name="Shao M."/>
        </authorList>
    </citation>
    <scope>NUCLEOTIDE SEQUENCE</scope>
    <source>
        <tissue evidence="1">Fresh leaf tissue</tissue>
    </source>
</reference>
<organism evidence="1 2">
    <name type="scientific">Zizania palustris</name>
    <name type="common">Northern wild rice</name>
    <dbReference type="NCBI Taxonomy" id="103762"/>
    <lineage>
        <taxon>Eukaryota</taxon>
        <taxon>Viridiplantae</taxon>
        <taxon>Streptophyta</taxon>
        <taxon>Embryophyta</taxon>
        <taxon>Tracheophyta</taxon>
        <taxon>Spermatophyta</taxon>
        <taxon>Magnoliopsida</taxon>
        <taxon>Liliopsida</taxon>
        <taxon>Poales</taxon>
        <taxon>Poaceae</taxon>
        <taxon>BOP clade</taxon>
        <taxon>Oryzoideae</taxon>
        <taxon>Oryzeae</taxon>
        <taxon>Zizaniinae</taxon>
        <taxon>Zizania</taxon>
    </lineage>
</organism>